<gene>
    <name evidence="2" type="ORF">OHK93_003043</name>
</gene>
<feature type="compositionally biased region" description="Polar residues" evidence="1">
    <location>
        <begin position="109"/>
        <end position="146"/>
    </location>
</feature>
<evidence type="ECO:0000313" key="2">
    <source>
        <dbReference type="EMBL" id="MDI1491832.1"/>
    </source>
</evidence>
<dbReference type="AlphaFoldDB" id="A0AA43QST2"/>
<keyword evidence="3" id="KW-1185">Reference proteome</keyword>
<reference evidence="2" key="1">
    <citation type="journal article" date="2023" name="Genome Biol. Evol.">
        <title>First Whole Genome Sequence and Flow Cytometry Genome Size Data for the Lichen-Forming Fungus Ramalina farinacea (Ascomycota).</title>
        <authorList>
            <person name="Llewellyn T."/>
            <person name="Mian S."/>
            <person name="Hill R."/>
            <person name="Leitch I.J."/>
            <person name="Gaya E."/>
        </authorList>
    </citation>
    <scope>NUCLEOTIDE SEQUENCE</scope>
    <source>
        <strain evidence="2">LIQ254RAFAR</strain>
    </source>
</reference>
<evidence type="ECO:0000256" key="1">
    <source>
        <dbReference type="SAM" id="MobiDB-lite"/>
    </source>
</evidence>
<comment type="caution">
    <text evidence="2">The sequence shown here is derived from an EMBL/GenBank/DDBJ whole genome shotgun (WGS) entry which is preliminary data.</text>
</comment>
<feature type="region of interest" description="Disordered" evidence="1">
    <location>
        <begin position="109"/>
        <end position="149"/>
    </location>
</feature>
<evidence type="ECO:0000313" key="3">
    <source>
        <dbReference type="Proteomes" id="UP001161017"/>
    </source>
</evidence>
<proteinExistence type="predicted"/>
<dbReference type="Proteomes" id="UP001161017">
    <property type="component" value="Unassembled WGS sequence"/>
</dbReference>
<name>A0AA43QST2_9LECA</name>
<feature type="region of interest" description="Disordered" evidence="1">
    <location>
        <begin position="46"/>
        <end position="65"/>
    </location>
</feature>
<accession>A0AA43QST2</accession>
<sequence length="614" mass="62381">MSLPTGQMINVTNSSTPIQTPYLVNTTNSSTLSTAARASTEFKNSSGVTTATTTRSAITPPSTITTSTKVSAAMEENSKVSLDQGFVPQTNHVSEGTDIAMSISHPVLHQSTATSSPTEQQDDFQVSSQPSYSGLGNAAPDSSPSPVQADLALQNSAQPEHTHFASLPAVTSAMAQHVSGPPILVLGSQTLTPGGQITVDNTPIYLLDRGSAIVINGESRAIGSSPTTITIGSNVLPITPLAASPIPGSSPEALTLDGQKLVPGSVITIDNTLVSLPSAGSALVINGKTIPTDSTAAGITIGSQVFPITPAPPLPTALNLTPHALTLDGQTLEPGSAITIDNTLVSLPPTGSLLIVNGKTVPIGSTPTGITIGSQIVSVTPDALGTGPTGLVLDGQTLKPGSVITIDNTPISLPPTGSNLIITGKTVPIGSAPTGITIGSEVVSVTPDALGPVPTGLVINGQMLQPGKALNISSDVEISLPAFGTDVVLISGTSSTTEALGPAILSGLEMAPTGTASFRASPGSSVVGFYSNGSAMAFTGGGGKRLSMRSQGTWVWEAMTMLGFLFSSIATIALSHSWNGGFLICDRCSIADQISREQYLLKKQYGQLYSDVMN</sequence>
<feature type="compositionally biased region" description="Low complexity" evidence="1">
    <location>
        <begin position="49"/>
        <end position="65"/>
    </location>
</feature>
<protein>
    <submittedName>
        <fullName evidence="2">Uncharacterized protein</fullName>
    </submittedName>
</protein>
<organism evidence="2 3">
    <name type="scientific">Ramalina farinacea</name>
    <dbReference type="NCBI Taxonomy" id="258253"/>
    <lineage>
        <taxon>Eukaryota</taxon>
        <taxon>Fungi</taxon>
        <taxon>Dikarya</taxon>
        <taxon>Ascomycota</taxon>
        <taxon>Pezizomycotina</taxon>
        <taxon>Lecanoromycetes</taxon>
        <taxon>OSLEUM clade</taxon>
        <taxon>Lecanoromycetidae</taxon>
        <taxon>Lecanorales</taxon>
        <taxon>Lecanorineae</taxon>
        <taxon>Ramalinaceae</taxon>
        <taxon>Ramalina</taxon>
    </lineage>
</organism>
<dbReference type="EMBL" id="JAPUFD010000016">
    <property type="protein sequence ID" value="MDI1491832.1"/>
    <property type="molecule type" value="Genomic_DNA"/>
</dbReference>